<reference evidence="2" key="1">
    <citation type="journal article" date="2022" name="Mol. Ecol. Resour.">
        <title>The genomes of chicory, endive, great burdock and yacon provide insights into Asteraceae palaeo-polyploidization history and plant inulin production.</title>
        <authorList>
            <person name="Fan W."/>
            <person name="Wang S."/>
            <person name="Wang H."/>
            <person name="Wang A."/>
            <person name="Jiang F."/>
            <person name="Liu H."/>
            <person name="Zhao H."/>
            <person name="Xu D."/>
            <person name="Zhang Y."/>
        </authorList>
    </citation>
    <scope>NUCLEOTIDE SEQUENCE [LARGE SCALE GENOMIC DNA]</scope>
    <source>
        <strain evidence="2">cv. Niubang</strain>
    </source>
</reference>
<proteinExistence type="predicted"/>
<dbReference type="Proteomes" id="UP001055879">
    <property type="component" value="Linkage Group LG08"/>
</dbReference>
<organism evidence="1 2">
    <name type="scientific">Arctium lappa</name>
    <name type="common">Greater burdock</name>
    <name type="synonym">Lappa major</name>
    <dbReference type="NCBI Taxonomy" id="4217"/>
    <lineage>
        <taxon>Eukaryota</taxon>
        <taxon>Viridiplantae</taxon>
        <taxon>Streptophyta</taxon>
        <taxon>Embryophyta</taxon>
        <taxon>Tracheophyta</taxon>
        <taxon>Spermatophyta</taxon>
        <taxon>Magnoliopsida</taxon>
        <taxon>eudicotyledons</taxon>
        <taxon>Gunneridae</taxon>
        <taxon>Pentapetalae</taxon>
        <taxon>asterids</taxon>
        <taxon>campanulids</taxon>
        <taxon>Asterales</taxon>
        <taxon>Asteraceae</taxon>
        <taxon>Carduoideae</taxon>
        <taxon>Cardueae</taxon>
        <taxon>Arctiinae</taxon>
        <taxon>Arctium</taxon>
    </lineage>
</organism>
<sequence>MDRMALESAGSVANAISSVWLAVAMVGVVDPELHAEIYEGYVPMVYSDYLNNMAKYFSVGEQGDHVTLPATADLVVTPRFQSKDLVKA</sequence>
<dbReference type="EMBL" id="CM042054">
    <property type="protein sequence ID" value="KAI3706562.1"/>
    <property type="molecule type" value="Genomic_DNA"/>
</dbReference>
<protein>
    <submittedName>
        <fullName evidence="1">Uncharacterized protein</fullName>
    </submittedName>
</protein>
<evidence type="ECO:0000313" key="1">
    <source>
        <dbReference type="EMBL" id="KAI3706562.1"/>
    </source>
</evidence>
<name>A0ACB9A8U3_ARCLA</name>
<evidence type="ECO:0000313" key="2">
    <source>
        <dbReference type="Proteomes" id="UP001055879"/>
    </source>
</evidence>
<gene>
    <name evidence="1" type="ORF">L6452_24388</name>
</gene>
<accession>A0ACB9A8U3</accession>
<comment type="caution">
    <text evidence="1">The sequence shown here is derived from an EMBL/GenBank/DDBJ whole genome shotgun (WGS) entry which is preliminary data.</text>
</comment>
<reference evidence="1 2" key="2">
    <citation type="journal article" date="2022" name="Mol. Ecol. Resour.">
        <title>The genomes of chicory, endive, great burdock and yacon provide insights into Asteraceae paleo-polyploidization history and plant inulin production.</title>
        <authorList>
            <person name="Fan W."/>
            <person name="Wang S."/>
            <person name="Wang H."/>
            <person name="Wang A."/>
            <person name="Jiang F."/>
            <person name="Liu H."/>
            <person name="Zhao H."/>
            <person name="Xu D."/>
            <person name="Zhang Y."/>
        </authorList>
    </citation>
    <scope>NUCLEOTIDE SEQUENCE [LARGE SCALE GENOMIC DNA]</scope>
    <source>
        <strain evidence="2">cv. Niubang</strain>
    </source>
</reference>
<keyword evidence="2" id="KW-1185">Reference proteome</keyword>